<dbReference type="InterPro" id="IPR039420">
    <property type="entry name" value="WalR-like"/>
</dbReference>
<dbReference type="GO" id="GO:0000156">
    <property type="term" value="F:phosphorelay response regulator activity"/>
    <property type="evidence" value="ECO:0007669"/>
    <property type="project" value="TreeGrafter"/>
</dbReference>
<sequence>MNGQKVDLSPKEYELLVYLVLNKNIAVSRDQILNIVWGYDYFGDARTIDTHIKKIRSKLGAYGDTIRTVRNYGYRFEYE</sequence>
<dbReference type="GO" id="GO:0000976">
    <property type="term" value="F:transcription cis-regulatory region binding"/>
    <property type="evidence" value="ECO:0007669"/>
    <property type="project" value="TreeGrafter"/>
</dbReference>
<dbReference type="PANTHER" id="PTHR48111">
    <property type="entry name" value="REGULATOR OF RPOS"/>
    <property type="match status" value="1"/>
</dbReference>
<dbReference type="AlphaFoldDB" id="A0A645DVV4"/>
<evidence type="ECO:0000256" key="5">
    <source>
        <dbReference type="ARBA" id="ARBA00023163"/>
    </source>
</evidence>
<keyword evidence="1" id="KW-0597">Phosphoprotein</keyword>
<keyword evidence="3" id="KW-0805">Transcription regulation</keyword>
<dbReference type="InterPro" id="IPR016032">
    <property type="entry name" value="Sig_transdc_resp-reg_C-effctor"/>
</dbReference>
<dbReference type="GO" id="GO:0006355">
    <property type="term" value="P:regulation of DNA-templated transcription"/>
    <property type="evidence" value="ECO:0007669"/>
    <property type="project" value="InterPro"/>
</dbReference>
<name>A0A645DVV4_9ZZZZ</name>
<gene>
    <name evidence="7" type="primary">srrA_68</name>
    <name evidence="7" type="ORF">SDC9_140780</name>
</gene>
<dbReference type="EMBL" id="VSSQ01040405">
    <property type="protein sequence ID" value="MPM93640.1"/>
    <property type="molecule type" value="Genomic_DNA"/>
</dbReference>
<dbReference type="CDD" id="cd00383">
    <property type="entry name" value="trans_reg_C"/>
    <property type="match status" value="1"/>
</dbReference>
<evidence type="ECO:0000256" key="3">
    <source>
        <dbReference type="ARBA" id="ARBA00023015"/>
    </source>
</evidence>
<dbReference type="GO" id="GO:0005829">
    <property type="term" value="C:cytosol"/>
    <property type="evidence" value="ECO:0007669"/>
    <property type="project" value="TreeGrafter"/>
</dbReference>
<proteinExistence type="predicted"/>
<keyword evidence="5" id="KW-0804">Transcription</keyword>
<dbReference type="PANTHER" id="PTHR48111:SF1">
    <property type="entry name" value="TWO-COMPONENT RESPONSE REGULATOR ORR33"/>
    <property type="match status" value="1"/>
</dbReference>
<reference evidence="7" key="1">
    <citation type="submission" date="2019-08" db="EMBL/GenBank/DDBJ databases">
        <authorList>
            <person name="Kucharzyk K."/>
            <person name="Murdoch R.W."/>
            <person name="Higgins S."/>
            <person name="Loffler F."/>
        </authorList>
    </citation>
    <scope>NUCLEOTIDE SEQUENCE</scope>
</reference>
<evidence type="ECO:0000256" key="4">
    <source>
        <dbReference type="ARBA" id="ARBA00023125"/>
    </source>
</evidence>
<comment type="caution">
    <text evidence="7">The sequence shown here is derived from an EMBL/GenBank/DDBJ whole genome shotgun (WGS) entry which is preliminary data.</text>
</comment>
<accession>A0A645DVV4</accession>
<dbReference type="SUPFAM" id="SSF46894">
    <property type="entry name" value="C-terminal effector domain of the bipartite response regulators"/>
    <property type="match status" value="1"/>
</dbReference>
<dbReference type="PROSITE" id="PS51755">
    <property type="entry name" value="OMPR_PHOB"/>
    <property type="match status" value="1"/>
</dbReference>
<organism evidence="7">
    <name type="scientific">bioreactor metagenome</name>
    <dbReference type="NCBI Taxonomy" id="1076179"/>
    <lineage>
        <taxon>unclassified sequences</taxon>
        <taxon>metagenomes</taxon>
        <taxon>ecological metagenomes</taxon>
    </lineage>
</organism>
<dbReference type="InterPro" id="IPR001867">
    <property type="entry name" value="OmpR/PhoB-type_DNA-bd"/>
</dbReference>
<evidence type="ECO:0000259" key="6">
    <source>
        <dbReference type="PROSITE" id="PS51755"/>
    </source>
</evidence>
<keyword evidence="2" id="KW-0902">Two-component regulatory system</keyword>
<dbReference type="SMART" id="SM00862">
    <property type="entry name" value="Trans_reg_C"/>
    <property type="match status" value="1"/>
</dbReference>
<feature type="domain" description="OmpR/PhoB-type" evidence="6">
    <location>
        <begin position="1"/>
        <end position="78"/>
    </location>
</feature>
<evidence type="ECO:0000313" key="7">
    <source>
        <dbReference type="EMBL" id="MPM93640.1"/>
    </source>
</evidence>
<dbReference type="Pfam" id="PF00486">
    <property type="entry name" value="Trans_reg_C"/>
    <property type="match status" value="1"/>
</dbReference>
<dbReference type="GO" id="GO:0032993">
    <property type="term" value="C:protein-DNA complex"/>
    <property type="evidence" value="ECO:0007669"/>
    <property type="project" value="TreeGrafter"/>
</dbReference>
<keyword evidence="4" id="KW-0238">DNA-binding</keyword>
<dbReference type="InterPro" id="IPR036388">
    <property type="entry name" value="WH-like_DNA-bd_sf"/>
</dbReference>
<dbReference type="Gene3D" id="1.10.10.10">
    <property type="entry name" value="Winged helix-like DNA-binding domain superfamily/Winged helix DNA-binding domain"/>
    <property type="match status" value="1"/>
</dbReference>
<protein>
    <submittedName>
        <fullName evidence="7">Transcriptional regulatory protein SrrA</fullName>
    </submittedName>
</protein>
<evidence type="ECO:0000256" key="1">
    <source>
        <dbReference type="ARBA" id="ARBA00022553"/>
    </source>
</evidence>
<evidence type="ECO:0000256" key="2">
    <source>
        <dbReference type="ARBA" id="ARBA00023012"/>
    </source>
</evidence>